<dbReference type="PANTHER" id="PTHR43319">
    <property type="entry name" value="BETA-LACTAMASE-RELATED"/>
    <property type="match status" value="1"/>
</dbReference>
<organism evidence="2">
    <name type="scientific">marine metagenome</name>
    <dbReference type="NCBI Taxonomy" id="408172"/>
    <lineage>
        <taxon>unclassified sequences</taxon>
        <taxon>metagenomes</taxon>
        <taxon>ecological metagenomes</taxon>
    </lineage>
</organism>
<evidence type="ECO:0000259" key="1">
    <source>
        <dbReference type="Pfam" id="PF00144"/>
    </source>
</evidence>
<name>A0A381QR87_9ZZZZ</name>
<dbReference type="PANTHER" id="PTHR43319:SF3">
    <property type="entry name" value="BETA-LACTAMASE-RELATED DOMAIN-CONTAINING PROTEIN"/>
    <property type="match status" value="1"/>
</dbReference>
<dbReference type="AlphaFoldDB" id="A0A381QR87"/>
<dbReference type="InterPro" id="IPR012338">
    <property type="entry name" value="Beta-lactam/transpept-like"/>
</dbReference>
<dbReference type="Gene3D" id="3.40.710.10">
    <property type="entry name" value="DD-peptidase/beta-lactamase superfamily"/>
    <property type="match status" value="1"/>
</dbReference>
<dbReference type="EMBL" id="UINC01001452">
    <property type="protein sequence ID" value="SUZ81069.1"/>
    <property type="molecule type" value="Genomic_DNA"/>
</dbReference>
<dbReference type="SUPFAM" id="SSF56601">
    <property type="entry name" value="beta-lactamase/transpeptidase-like"/>
    <property type="match status" value="1"/>
</dbReference>
<reference evidence="2" key="1">
    <citation type="submission" date="2018-05" db="EMBL/GenBank/DDBJ databases">
        <authorList>
            <person name="Lanie J.A."/>
            <person name="Ng W.-L."/>
            <person name="Kazmierczak K.M."/>
            <person name="Andrzejewski T.M."/>
            <person name="Davidsen T.M."/>
            <person name="Wayne K.J."/>
            <person name="Tettelin H."/>
            <person name="Glass J.I."/>
            <person name="Rusch D."/>
            <person name="Podicherti R."/>
            <person name="Tsui H.-C.T."/>
            <person name="Winkler M.E."/>
        </authorList>
    </citation>
    <scope>NUCLEOTIDE SEQUENCE</scope>
</reference>
<gene>
    <name evidence="2" type="ORF">METZ01_LOCUS33923</name>
</gene>
<protein>
    <recommendedName>
        <fullName evidence="1">Beta-lactamase-related domain-containing protein</fullName>
    </recommendedName>
</protein>
<evidence type="ECO:0000313" key="2">
    <source>
        <dbReference type="EMBL" id="SUZ81069.1"/>
    </source>
</evidence>
<proteinExistence type="predicted"/>
<dbReference type="InterPro" id="IPR052907">
    <property type="entry name" value="Beta-lactamase/esterase"/>
</dbReference>
<dbReference type="InterPro" id="IPR001466">
    <property type="entry name" value="Beta-lactam-related"/>
</dbReference>
<feature type="domain" description="Beta-lactamase-related" evidence="1">
    <location>
        <begin position="27"/>
        <end position="383"/>
    </location>
</feature>
<accession>A0A381QR87</accession>
<dbReference type="Pfam" id="PF00144">
    <property type="entry name" value="Beta-lactamase"/>
    <property type="match status" value="1"/>
</dbReference>
<sequence>MINGYCDEKFSEAREVFSKSISTGFELGAAISLEIEGETVLDLWGGVDNPSKGTEWQENTIVNVFSSTKGIAAICLLQLIEQGKLDLDLPVAKYWPEFAQGGKETIPVRYLFCHKSGLCGVRKPLGQGAFCDWDFICSELASQEPLWEPGTAHGYHAITYGHLVGEVLRRIDGRTIGQYFKEEIADPLDLDFWIGLPDSEFSRVTELNPSKPGPMQFLFPLIGKLPKFLIPGPMKFLLDFGDTNTPAGAAFSNPPMQMDPEKGMEANTKKWRNAEIPAANGHGTARSLAKIYGVLANGGSRDGVHVLKPETIELARQTESDGRDLVLGRMHTRFGLGFMLGTEHVSMGPGQGAFGHGGAGGSLGFADPDNKVSLGFVMNQMHPGITAWKTATDIADSVYSNL</sequence>